<dbReference type="Pfam" id="PF00496">
    <property type="entry name" value="SBP_bac_5"/>
    <property type="match status" value="1"/>
</dbReference>
<dbReference type="EMBL" id="JACIIG010000029">
    <property type="protein sequence ID" value="MBB4571585.1"/>
    <property type="molecule type" value="Genomic_DNA"/>
</dbReference>
<dbReference type="InterPro" id="IPR039424">
    <property type="entry name" value="SBP_5"/>
</dbReference>
<evidence type="ECO:0000256" key="3">
    <source>
        <dbReference type="ARBA" id="ARBA00022729"/>
    </source>
</evidence>
<dbReference type="PIRSF" id="PIRSF002741">
    <property type="entry name" value="MppA"/>
    <property type="match status" value="1"/>
</dbReference>
<evidence type="ECO:0000256" key="4">
    <source>
        <dbReference type="SAM" id="SignalP"/>
    </source>
</evidence>
<evidence type="ECO:0000259" key="5">
    <source>
        <dbReference type="Pfam" id="PF00496"/>
    </source>
</evidence>
<feature type="chain" id="PRO_5030557049" evidence="4">
    <location>
        <begin position="24"/>
        <end position="551"/>
    </location>
</feature>
<comment type="similarity">
    <text evidence="2">Belongs to the bacterial solute-binding protein 5 family.</text>
</comment>
<dbReference type="GO" id="GO:1904680">
    <property type="term" value="F:peptide transmembrane transporter activity"/>
    <property type="evidence" value="ECO:0007669"/>
    <property type="project" value="TreeGrafter"/>
</dbReference>
<keyword evidence="7" id="KW-1185">Reference proteome</keyword>
<dbReference type="RefSeq" id="WP_028752491.1">
    <property type="nucleotide sequence ID" value="NZ_JACIIG010000029.1"/>
</dbReference>
<accession>A0A7W7A0M7</accession>
<dbReference type="Proteomes" id="UP000543836">
    <property type="component" value="Unassembled WGS sequence"/>
</dbReference>
<dbReference type="CDD" id="cd08509">
    <property type="entry name" value="PBP2_TmCBP_oligosaccharides_like"/>
    <property type="match status" value="1"/>
</dbReference>
<proteinExistence type="inferred from homology"/>
<dbReference type="AlphaFoldDB" id="A0A7W7A0M7"/>
<name>A0A7W7A0M7_9HYPH</name>
<dbReference type="GO" id="GO:0043190">
    <property type="term" value="C:ATP-binding cassette (ABC) transporter complex"/>
    <property type="evidence" value="ECO:0007669"/>
    <property type="project" value="InterPro"/>
</dbReference>
<evidence type="ECO:0000313" key="6">
    <source>
        <dbReference type="EMBL" id="MBB4571585.1"/>
    </source>
</evidence>
<keyword evidence="3 4" id="KW-0732">Signal</keyword>
<reference evidence="6 7" key="1">
    <citation type="submission" date="2020-08" db="EMBL/GenBank/DDBJ databases">
        <title>Genomic Encyclopedia of Type Strains, Phase IV (KMG-V): Genome sequencing to study the core and pangenomes of soil and plant-associated prokaryotes.</title>
        <authorList>
            <person name="Whitman W."/>
        </authorList>
    </citation>
    <scope>NUCLEOTIDE SEQUENCE [LARGE SCALE GENOMIC DNA]</scope>
    <source>
        <strain evidence="6 7">SEMIA 492</strain>
    </source>
</reference>
<dbReference type="OrthoDB" id="9803988at2"/>
<sequence length="551" mass="61760">MNIRTILKAALIASVMAPASARAEVMLTALPDESTAWVENFNPFNTTTRVPSVEDFMYEPLIIFNALKDGEPNYRLAESFAYSGDLKSVTFKLRDAKWSDGKPFTAKDVVFTFNLIKEHKALDLQAIWDQIDGIEAVDDHTVKINYKNADSGLIFKIVQVYIVPEHIWASVKDPVTFTNPNPVGSGPLTEIRRFTPQEYIQCRNPNYWDNATLKVDCMRFPQVAGNDQTIALAAKGELDWFGSFLPDIEKTYVGTDPKNHGYWFPAGSMVAFTMNFETANAGNHEAFNNLAFRRAFSMAMDRQAMVDIAGYGYPTLNEYPSGLGRAFHSWNNPKVDEEYGAYSKYNVESAKAELAKAGFKDIDGDGFVENPDGSKISFDIIVPNGWTDWVNTCQLAIEGLTQIGIQAKVSTPDVPGWTDALTTGKYDVAINSFRTGVTPHFMYDEALNSRNKGKTRYASAHYSNPELDALLNSFYTTNDHGQQLQTMNKIEEFIGANLPFVAVYNNPLWYEYNTKRFTGWFSADNPVARPVVYDGVPERLLHLLALRPVAQ</sequence>
<dbReference type="Gene3D" id="3.10.105.10">
    <property type="entry name" value="Dipeptide-binding Protein, Domain 3"/>
    <property type="match status" value="1"/>
</dbReference>
<dbReference type="GO" id="GO:0042938">
    <property type="term" value="P:dipeptide transport"/>
    <property type="evidence" value="ECO:0007669"/>
    <property type="project" value="TreeGrafter"/>
</dbReference>
<evidence type="ECO:0000256" key="2">
    <source>
        <dbReference type="ARBA" id="ARBA00005695"/>
    </source>
</evidence>
<dbReference type="GO" id="GO:0030288">
    <property type="term" value="C:outer membrane-bounded periplasmic space"/>
    <property type="evidence" value="ECO:0007669"/>
    <property type="project" value="TreeGrafter"/>
</dbReference>
<feature type="signal peptide" evidence="4">
    <location>
        <begin position="1"/>
        <end position="23"/>
    </location>
</feature>
<evidence type="ECO:0000256" key="1">
    <source>
        <dbReference type="ARBA" id="ARBA00004418"/>
    </source>
</evidence>
<organism evidence="6 7">
    <name type="scientific">Rhizobium leucaenae</name>
    <dbReference type="NCBI Taxonomy" id="29450"/>
    <lineage>
        <taxon>Bacteria</taxon>
        <taxon>Pseudomonadati</taxon>
        <taxon>Pseudomonadota</taxon>
        <taxon>Alphaproteobacteria</taxon>
        <taxon>Hyphomicrobiales</taxon>
        <taxon>Rhizobiaceae</taxon>
        <taxon>Rhizobium/Agrobacterium group</taxon>
        <taxon>Rhizobium</taxon>
    </lineage>
</organism>
<protein>
    <submittedName>
        <fullName evidence="6">Peptide/nickel transport system substrate-binding protein</fullName>
    </submittedName>
</protein>
<evidence type="ECO:0000313" key="7">
    <source>
        <dbReference type="Proteomes" id="UP000543836"/>
    </source>
</evidence>
<comment type="caution">
    <text evidence="6">The sequence shown here is derived from an EMBL/GenBank/DDBJ whole genome shotgun (WGS) entry which is preliminary data.</text>
</comment>
<dbReference type="Gene3D" id="3.40.190.10">
    <property type="entry name" value="Periplasmic binding protein-like II"/>
    <property type="match status" value="1"/>
</dbReference>
<comment type="subcellular location">
    <subcellularLocation>
        <location evidence="1">Periplasm</location>
    </subcellularLocation>
</comment>
<dbReference type="PANTHER" id="PTHR30290:SF38">
    <property type="entry name" value="D,D-DIPEPTIDE-BINDING PERIPLASMIC PROTEIN DDPA-RELATED"/>
    <property type="match status" value="1"/>
</dbReference>
<dbReference type="SUPFAM" id="SSF53850">
    <property type="entry name" value="Periplasmic binding protein-like II"/>
    <property type="match status" value="1"/>
</dbReference>
<feature type="domain" description="Solute-binding protein family 5" evidence="5">
    <location>
        <begin position="72"/>
        <end position="440"/>
    </location>
</feature>
<dbReference type="PANTHER" id="PTHR30290">
    <property type="entry name" value="PERIPLASMIC BINDING COMPONENT OF ABC TRANSPORTER"/>
    <property type="match status" value="1"/>
</dbReference>
<dbReference type="InterPro" id="IPR000914">
    <property type="entry name" value="SBP_5_dom"/>
</dbReference>
<dbReference type="Gene3D" id="3.90.76.10">
    <property type="entry name" value="Dipeptide-binding Protein, Domain 1"/>
    <property type="match status" value="1"/>
</dbReference>
<gene>
    <name evidence="6" type="ORF">GGE60_005749</name>
</gene>
<dbReference type="InterPro" id="IPR030678">
    <property type="entry name" value="Peptide/Ni-bd"/>
</dbReference>